<feature type="transmembrane region" description="Helical" evidence="6">
    <location>
        <begin position="12"/>
        <end position="32"/>
    </location>
</feature>
<feature type="transmembrane region" description="Helical" evidence="6">
    <location>
        <begin position="57"/>
        <end position="81"/>
    </location>
</feature>
<keyword evidence="3 6" id="KW-0812">Transmembrane</keyword>
<dbReference type="PANTHER" id="PTHR47089">
    <property type="entry name" value="ABC TRANSPORTER, PERMEASE PROTEIN"/>
    <property type="match status" value="1"/>
</dbReference>
<proteinExistence type="predicted"/>
<dbReference type="AlphaFoldDB" id="A0A9D9N2V2"/>
<dbReference type="Proteomes" id="UP000823638">
    <property type="component" value="Unassembled WGS sequence"/>
</dbReference>
<gene>
    <name evidence="7" type="ORF">IAA81_08995</name>
</gene>
<comment type="subcellular location">
    <subcellularLocation>
        <location evidence="1">Cell membrane</location>
        <topology evidence="1">Multi-pass membrane protein</topology>
    </subcellularLocation>
</comment>
<dbReference type="GO" id="GO:0022857">
    <property type="term" value="F:transmembrane transporter activity"/>
    <property type="evidence" value="ECO:0007669"/>
    <property type="project" value="InterPro"/>
</dbReference>
<organism evidence="7 8">
    <name type="scientific">Candidatus Gallitreponema excrementavium</name>
    <dbReference type="NCBI Taxonomy" id="2840840"/>
    <lineage>
        <taxon>Bacteria</taxon>
        <taxon>Pseudomonadati</taxon>
        <taxon>Spirochaetota</taxon>
        <taxon>Spirochaetia</taxon>
        <taxon>Spirochaetales</taxon>
        <taxon>Candidatus Gallitreponema</taxon>
    </lineage>
</organism>
<accession>A0A9D9N2V2</accession>
<evidence type="ECO:0000256" key="3">
    <source>
        <dbReference type="ARBA" id="ARBA00022692"/>
    </source>
</evidence>
<feature type="transmembrane region" description="Helical" evidence="6">
    <location>
        <begin position="195"/>
        <end position="215"/>
    </location>
</feature>
<evidence type="ECO:0000256" key="2">
    <source>
        <dbReference type="ARBA" id="ARBA00022475"/>
    </source>
</evidence>
<feature type="transmembrane region" description="Helical" evidence="6">
    <location>
        <begin position="279"/>
        <end position="302"/>
    </location>
</feature>
<evidence type="ECO:0000256" key="4">
    <source>
        <dbReference type="ARBA" id="ARBA00022989"/>
    </source>
</evidence>
<feature type="transmembrane region" description="Helical" evidence="6">
    <location>
        <begin position="149"/>
        <end position="168"/>
    </location>
</feature>
<evidence type="ECO:0000313" key="7">
    <source>
        <dbReference type="EMBL" id="MBO8458342.1"/>
    </source>
</evidence>
<evidence type="ECO:0000256" key="5">
    <source>
        <dbReference type="ARBA" id="ARBA00023136"/>
    </source>
</evidence>
<evidence type="ECO:0000256" key="6">
    <source>
        <dbReference type="SAM" id="Phobius"/>
    </source>
</evidence>
<keyword evidence="2" id="KW-1003">Cell membrane</keyword>
<name>A0A9D9N2V2_9SPIR</name>
<evidence type="ECO:0000256" key="1">
    <source>
        <dbReference type="ARBA" id="ARBA00004651"/>
    </source>
</evidence>
<evidence type="ECO:0000313" key="8">
    <source>
        <dbReference type="Proteomes" id="UP000823638"/>
    </source>
</evidence>
<reference evidence="7" key="2">
    <citation type="journal article" date="2021" name="PeerJ">
        <title>Extensive microbial diversity within the chicken gut microbiome revealed by metagenomics and culture.</title>
        <authorList>
            <person name="Gilroy R."/>
            <person name="Ravi A."/>
            <person name="Getino M."/>
            <person name="Pursley I."/>
            <person name="Horton D.L."/>
            <person name="Alikhan N.F."/>
            <person name="Baker D."/>
            <person name="Gharbi K."/>
            <person name="Hall N."/>
            <person name="Watson M."/>
            <person name="Adriaenssens E.M."/>
            <person name="Foster-Nyarko E."/>
            <person name="Jarju S."/>
            <person name="Secka A."/>
            <person name="Antonio M."/>
            <person name="Oren A."/>
            <person name="Chaudhuri R.R."/>
            <person name="La Ragione R."/>
            <person name="Hildebrand F."/>
            <person name="Pallen M.J."/>
        </authorList>
    </citation>
    <scope>NUCLEOTIDE SEQUENCE</scope>
    <source>
        <strain evidence="7">10532</strain>
    </source>
</reference>
<dbReference type="EMBL" id="JADIMM010000106">
    <property type="protein sequence ID" value="MBO8458342.1"/>
    <property type="molecule type" value="Genomic_DNA"/>
</dbReference>
<protein>
    <submittedName>
        <fullName evidence="7">ABC transporter permease</fullName>
    </submittedName>
</protein>
<feature type="transmembrane region" description="Helical" evidence="6">
    <location>
        <begin position="93"/>
        <end position="109"/>
    </location>
</feature>
<dbReference type="CDD" id="cd06580">
    <property type="entry name" value="TM_PBP1_transp_TpRbsC_like"/>
    <property type="match status" value="1"/>
</dbReference>
<reference evidence="7" key="1">
    <citation type="submission" date="2020-10" db="EMBL/GenBank/DDBJ databases">
        <authorList>
            <person name="Gilroy R."/>
        </authorList>
    </citation>
    <scope>NUCLEOTIDE SEQUENCE</scope>
    <source>
        <strain evidence="7">10532</strain>
    </source>
</reference>
<dbReference type="PANTHER" id="PTHR47089:SF1">
    <property type="entry name" value="GUANOSINE ABC TRANSPORTER PERMEASE PROTEIN NUPP"/>
    <property type="match status" value="1"/>
</dbReference>
<comment type="caution">
    <text evidence="7">The sequence shown here is derived from an EMBL/GenBank/DDBJ whole genome shotgun (WGS) entry which is preliminary data.</text>
</comment>
<feature type="transmembrane region" description="Helical" evidence="6">
    <location>
        <begin position="314"/>
        <end position="339"/>
    </location>
</feature>
<dbReference type="Pfam" id="PF02653">
    <property type="entry name" value="BPD_transp_2"/>
    <property type="match status" value="1"/>
</dbReference>
<feature type="transmembrane region" description="Helical" evidence="6">
    <location>
        <begin position="247"/>
        <end position="267"/>
    </location>
</feature>
<dbReference type="InterPro" id="IPR001851">
    <property type="entry name" value="ABC_transp_permease"/>
</dbReference>
<sequence length="363" mass="40229">MKTKKNKIFVSMICFSCGIIFCFILLLLDFFYRPDSSGMSFGKRLFVFFVQPWSSGFYIGNSFNTFFLFLLSGLAALFPLITGSINIGGEGQVYTGGLLTAVLLTHIPLSNSFLGLLITCILVILVTGFIGLISGILKESLDLPEILSTYLISLILIYLCDYLIIGPFKSSGNLIATEHIPEIFRFGKIFPPSSLNYSLIFIILIYVFALIFFYVTSKGRQFLIVGKSRPFSELQGFRPENVVKSGLFVSAALYGMVGFFAVTGTYYTCYQGFYSSLGWNGLSTALLGGINIWGLIPGALIFSCLKVGIENTALFGVLNFDTGYLVQGVVLLLLSLGYYKKSEESGQSSEKDKKKKSKFWIWE</sequence>
<dbReference type="GO" id="GO:0005886">
    <property type="term" value="C:plasma membrane"/>
    <property type="evidence" value="ECO:0007669"/>
    <property type="project" value="UniProtKB-SubCell"/>
</dbReference>
<feature type="transmembrane region" description="Helical" evidence="6">
    <location>
        <begin position="115"/>
        <end position="137"/>
    </location>
</feature>
<keyword evidence="4 6" id="KW-1133">Transmembrane helix</keyword>
<keyword evidence="5 6" id="KW-0472">Membrane</keyword>